<comment type="caution">
    <text evidence="5">The sequence shown here is derived from an EMBL/GenBank/DDBJ whole genome shotgun (WGS) entry which is preliminary data.</text>
</comment>
<evidence type="ECO:0000313" key="5">
    <source>
        <dbReference type="EMBL" id="CAI2383180.1"/>
    </source>
</evidence>
<reference evidence="5" key="1">
    <citation type="submission" date="2023-07" db="EMBL/GenBank/DDBJ databases">
        <authorList>
            <consortium name="AG Swart"/>
            <person name="Singh M."/>
            <person name="Singh A."/>
            <person name="Seah K."/>
            <person name="Emmerich C."/>
        </authorList>
    </citation>
    <scope>NUCLEOTIDE SEQUENCE</scope>
    <source>
        <strain evidence="5">DP1</strain>
    </source>
</reference>
<proteinExistence type="predicted"/>
<dbReference type="EMBL" id="CAMPGE010025422">
    <property type="protein sequence ID" value="CAI2383180.1"/>
    <property type="molecule type" value="Genomic_DNA"/>
</dbReference>
<keyword evidence="2" id="KW-0812">Transmembrane</keyword>
<comment type="subcellular location">
    <subcellularLocation>
        <location evidence="1">Membrane</location>
        <topology evidence="1">Multi-pass membrane protein</topology>
    </subcellularLocation>
</comment>
<accession>A0AAD2D8A5</accession>
<dbReference type="Pfam" id="PF05277">
    <property type="entry name" value="DUF726"/>
    <property type="match status" value="1"/>
</dbReference>
<protein>
    <recommendedName>
        <fullName evidence="7">DUF726 domain-containing protein</fullName>
    </recommendedName>
</protein>
<gene>
    <name evidence="5" type="ORF">ECRASSUSDP1_LOCUS24673</name>
</gene>
<dbReference type="Proteomes" id="UP001295684">
    <property type="component" value="Unassembled WGS sequence"/>
</dbReference>
<dbReference type="InterPro" id="IPR007941">
    <property type="entry name" value="DUF726"/>
</dbReference>
<keyword evidence="3" id="KW-1133">Transmembrane helix</keyword>
<evidence type="ECO:0000256" key="4">
    <source>
        <dbReference type="ARBA" id="ARBA00023136"/>
    </source>
</evidence>
<dbReference type="PANTHER" id="PTHR17920:SF3">
    <property type="entry name" value="TRANSMEMBRANE AND COILED-COIL DOMAIN-CONTAINING PROTEIN 4"/>
    <property type="match status" value="1"/>
</dbReference>
<dbReference type="PANTHER" id="PTHR17920">
    <property type="entry name" value="TRANSMEMBRANE AND COILED-COIL DOMAIN-CONTAINING PROTEIN 4 TMCO4"/>
    <property type="match status" value="1"/>
</dbReference>
<dbReference type="GO" id="GO:0016020">
    <property type="term" value="C:membrane"/>
    <property type="evidence" value="ECO:0007669"/>
    <property type="project" value="UniProtKB-SubCell"/>
</dbReference>
<organism evidence="5 6">
    <name type="scientific">Euplotes crassus</name>
    <dbReference type="NCBI Taxonomy" id="5936"/>
    <lineage>
        <taxon>Eukaryota</taxon>
        <taxon>Sar</taxon>
        <taxon>Alveolata</taxon>
        <taxon>Ciliophora</taxon>
        <taxon>Intramacronucleata</taxon>
        <taxon>Spirotrichea</taxon>
        <taxon>Hypotrichia</taxon>
        <taxon>Euplotida</taxon>
        <taxon>Euplotidae</taxon>
        <taxon>Moneuplotes</taxon>
    </lineage>
</organism>
<evidence type="ECO:0008006" key="7">
    <source>
        <dbReference type="Google" id="ProtNLM"/>
    </source>
</evidence>
<name>A0AAD2D8A5_EUPCR</name>
<evidence type="ECO:0000256" key="1">
    <source>
        <dbReference type="ARBA" id="ARBA00004141"/>
    </source>
</evidence>
<evidence type="ECO:0000313" key="6">
    <source>
        <dbReference type="Proteomes" id="UP001295684"/>
    </source>
</evidence>
<keyword evidence="4" id="KW-0472">Membrane</keyword>
<evidence type="ECO:0000256" key="3">
    <source>
        <dbReference type="ARBA" id="ARBA00022989"/>
    </source>
</evidence>
<evidence type="ECO:0000256" key="2">
    <source>
        <dbReference type="ARBA" id="ARBA00022692"/>
    </source>
</evidence>
<sequence>MEKYLSEESKESESDVCHGKIVERRLELIVTIDSFFENGDVKESLEDYLSDVCDLENTTTKIIEDAVYERTCLDTYKTEECIDLNQISFDIRSEMDQEEFLLERDLESTKKELTKMRDKLIVNKLEMRHSEKFALTNSLLITYIQDEITQIQDGIKAFIQHSPDQSLSSNKKRSLIKAHKRSLIEKINSEFPFLPKCIQIYSCDRLQKEAQISIESYLGTGSSPDNIEDFTDNWRSFLKDRPLEFWDPSITQQNNSQITGFFAFFLICQDPRSKEEAKKIQKCYHALVNWYACLVEEQGGDASEIFEIAHKEFESSKRSQRYRMSCWDYQQKIKEIREDLLKNTSDFELFYIIWNISVYLLGLVDDKNAVLSQVSQSSLDYYFSKFLSSFYPLDKAKILFLMLQKKMYRTFFHENEELFSSDCYQSFLVPESKCTVDYIKFVNHMEKYPDLLAQYSADMAKECEVKGTILDKSFFKRILKDSKRIIKENEKVKALFECLTPEKVHHKHALITISGFLSEIDDFHESWEGIIEGYHKKSGVPIYSFQWKSSSYMDFPKSVVKSGVQNIPNMIFSGVKKSVSIMYQASDIITKARGVFTESVEMAKISGRILAHSLMAQFPFKDCSISLIGFSLGTQVIYSCLEELEMYSCDYIINNVYLLGGAVSVESPKEWEQALSVVNGITQNCYCTNDYILQLYRATMFKYPIGLGPILESEVEEISPENSEQAQDILNEETRSMRLENHDVTDEAVGHLLYRQNIDKILEKINFIG</sequence>
<dbReference type="AlphaFoldDB" id="A0AAD2D8A5"/>
<keyword evidence="6" id="KW-1185">Reference proteome</keyword>